<dbReference type="OrthoDB" id="5431248at2759"/>
<keyword evidence="2" id="KW-0732">Signal</keyword>
<feature type="chain" id="PRO_5040402569" evidence="2">
    <location>
        <begin position="23"/>
        <end position="376"/>
    </location>
</feature>
<sequence length="376" mass="41476">MWNDFFVAAPFLLCYCWPFSSMDSNAAVPPSLRCSSRETLQVQSALGDSHNELDEPENSDDASPPPTARGSASIGDTPKLWDRKPSKTPQARAIPPVPRKNPLRLVPFHDPSLEPGVLRVEKHSVRNFSHPLKNQPPDVDILPYRDPPRPSPKLARPLVYHSSQRVPLNLRRRSSLETIESVETTQDCHTAPEPKPEPRLVSVDGSCNYLSYDEADSSLGQQSSHEPPLAAHSSNPSRHQSSSIHNQRGRPSLGSPSTLSLLRKLGVKKTLKPVSLADYPGIEKRVSFDQHSYCTHSSSSVRISPGKASELQRSASRSRASQEIGEWKASDYDTSGLNEAELKKCIKRGANPALYAEMKAARKGKWISPISGNTFL</sequence>
<gene>
    <name evidence="3" type="ORF">CC78DRAFT_540310</name>
</gene>
<feature type="compositionally biased region" description="Low complexity" evidence="1">
    <location>
        <begin position="308"/>
        <end position="323"/>
    </location>
</feature>
<comment type="caution">
    <text evidence="3">The sequence shown here is derived from an EMBL/GenBank/DDBJ whole genome shotgun (WGS) entry which is preliminary data.</text>
</comment>
<feature type="region of interest" description="Disordered" evidence="1">
    <location>
        <begin position="216"/>
        <end position="257"/>
    </location>
</feature>
<accession>A0A9P4N9Z8</accession>
<proteinExistence type="predicted"/>
<dbReference type="EMBL" id="ML986583">
    <property type="protein sequence ID" value="KAF2269280.1"/>
    <property type="molecule type" value="Genomic_DNA"/>
</dbReference>
<name>A0A9P4N9Z8_9PLEO</name>
<feature type="compositionally biased region" description="Low complexity" evidence="1">
    <location>
        <begin position="232"/>
        <end position="257"/>
    </location>
</feature>
<feature type="region of interest" description="Disordered" evidence="1">
    <location>
        <begin position="177"/>
        <end position="202"/>
    </location>
</feature>
<dbReference type="AlphaFoldDB" id="A0A9P4N9Z8"/>
<feature type="region of interest" description="Disordered" evidence="1">
    <location>
        <begin position="48"/>
        <end position="103"/>
    </location>
</feature>
<keyword evidence="4" id="KW-1185">Reference proteome</keyword>
<feature type="region of interest" description="Disordered" evidence="1">
    <location>
        <begin position="299"/>
        <end position="324"/>
    </location>
</feature>
<dbReference type="Proteomes" id="UP000800093">
    <property type="component" value="Unassembled WGS sequence"/>
</dbReference>
<feature type="compositionally biased region" description="Polar residues" evidence="1">
    <location>
        <begin position="177"/>
        <end position="188"/>
    </location>
</feature>
<evidence type="ECO:0000256" key="1">
    <source>
        <dbReference type="SAM" id="MobiDB-lite"/>
    </source>
</evidence>
<evidence type="ECO:0000256" key="2">
    <source>
        <dbReference type="SAM" id="SignalP"/>
    </source>
</evidence>
<evidence type="ECO:0000313" key="4">
    <source>
        <dbReference type="Proteomes" id="UP000800093"/>
    </source>
</evidence>
<protein>
    <submittedName>
        <fullName evidence="3">Uncharacterized protein</fullName>
    </submittedName>
</protein>
<feature type="signal peptide" evidence="2">
    <location>
        <begin position="1"/>
        <end position="22"/>
    </location>
</feature>
<evidence type="ECO:0000313" key="3">
    <source>
        <dbReference type="EMBL" id="KAF2269280.1"/>
    </source>
</evidence>
<reference evidence="4" key="1">
    <citation type="journal article" date="2020" name="Stud. Mycol.">
        <title>101 Dothideomycetes genomes: A test case for predicting lifestyles and emergence of pathogens.</title>
        <authorList>
            <person name="Haridas S."/>
            <person name="Albert R."/>
            <person name="Binder M."/>
            <person name="Bloem J."/>
            <person name="LaButti K."/>
            <person name="Salamov A."/>
            <person name="Andreopoulos B."/>
            <person name="Baker S."/>
            <person name="Barry K."/>
            <person name="Bills G."/>
            <person name="Bluhm B."/>
            <person name="Cannon C."/>
            <person name="Castanera R."/>
            <person name="Culley D."/>
            <person name="Daum C."/>
            <person name="Ezra D."/>
            <person name="Gonzalez J."/>
            <person name="Henrissat B."/>
            <person name="Kuo A."/>
            <person name="Liang C."/>
            <person name="Lipzen A."/>
            <person name="Lutzoni F."/>
            <person name="Magnuson J."/>
            <person name="Mondo S."/>
            <person name="Nolan M."/>
            <person name="Ohm R."/>
            <person name="Pangilinan J."/>
            <person name="Park H.-J."/>
            <person name="Ramirez L."/>
            <person name="Alfaro M."/>
            <person name="Sun H."/>
            <person name="Tritt A."/>
            <person name="Yoshinaga Y."/>
            <person name="Zwiers L.-H."/>
            <person name="Turgeon B."/>
            <person name="Goodwin S."/>
            <person name="Spatafora J."/>
            <person name="Crous P."/>
            <person name="Grigoriev I."/>
        </authorList>
    </citation>
    <scope>NUCLEOTIDE SEQUENCE [LARGE SCALE GENOMIC DNA]</scope>
    <source>
        <strain evidence="4">CBS 304.66</strain>
    </source>
</reference>
<feature type="region of interest" description="Disordered" evidence="1">
    <location>
        <begin position="128"/>
        <end position="155"/>
    </location>
</feature>
<organism evidence="3 4">
    <name type="scientific">Lojkania enalia</name>
    <dbReference type="NCBI Taxonomy" id="147567"/>
    <lineage>
        <taxon>Eukaryota</taxon>
        <taxon>Fungi</taxon>
        <taxon>Dikarya</taxon>
        <taxon>Ascomycota</taxon>
        <taxon>Pezizomycotina</taxon>
        <taxon>Dothideomycetes</taxon>
        <taxon>Pleosporomycetidae</taxon>
        <taxon>Pleosporales</taxon>
        <taxon>Pleosporales incertae sedis</taxon>
        <taxon>Lojkania</taxon>
    </lineage>
</organism>